<name>A0A6P5RHX8_PRUAV</name>
<dbReference type="AlphaFoldDB" id="A0A6P5RHX8"/>
<dbReference type="PANTHER" id="PTHR47481:SF31">
    <property type="entry name" value="OS01G0873500 PROTEIN"/>
    <property type="match status" value="1"/>
</dbReference>
<protein>
    <submittedName>
        <fullName evidence="3">Uncharacterized protein LOC110745688 isoform X1</fullName>
    </submittedName>
</protein>
<keyword evidence="2" id="KW-1185">Reference proteome</keyword>
<dbReference type="PANTHER" id="PTHR47481">
    <property type="match status" value="1"/>
</dbReference>
<dbReference type="GeneID" id="110745688"/>
<dbReference type="Proteomes" id="UP000515124">
    <property type="component" value="Unplaced"/>
</dbReference>
<dbReference type="RefSeq" id="XP_021801498.1">
    <property type="nucleotide sequence ID" value="XM_021945806.1"/>
</dbReference>
<reference evidence="3" key="1">
    <citation type="submission" date="2025-08" db="UniProtKB">
        <authorList>
            <consortium name="RefSeq"/>
        </authorList>
    </citation>
    <scope>IDENTIFICATION</scope>
</reference>
<dbReference type="Pfam" id="PF14223">
    <property type="entry name" value="Retrotran_gag_2"/>
    <property type="match status" value="1"/>
</dbReference>
<dbReference type="KEGG" id="pavi:110745688"/>
<evidence type="ECO:0000313" key="3">
    <source>
        <dbReference type="RefSeq" id="XP_021801498.1"/>
    </source>
</evidence>
<evidence type="ECO:0000313" key="2">
    <source>
        <dbReference type="Proteomes" id="UP000515124"/>
    </source>
</evidence>
<accession>A0A6P5RHX8</accession>
<proteinExistence type="predicted"/>
<feature type="region of interest" description="Disordered" evidence="1">
    <location>
        <begin position="141"/>
        <end position="196"/>
    </location>
</feature>
<gene>
    <name evidence="3" type="primary">LOC110745688</name>
</gene>
<sequence>MIWLISTLFEDLLSHIVGIESAQDLWNLLERRFSGVSRANIHQLRSRLQSISKGDLSMDSYLQSMKEIADGLAAAGQSLSESDLVAYEYDSFITSIETRIAPVTLDELHALLLSRETAILKRRTRSTTAVATEPFHAYAATSGSSRSNFRGGRGRGRFHSNSGSQFHSRGHHFTGTNNSSGRGLLPTPSSSFSGNTSNGTNSTGFFYNSSGFSADRSMTCQICERKGHSALTCRQRLNLSYNANVVPAIFQAPSAHYAHSASQPTDNLWLADSGASNHVTSNKSNLSHSSPYTGSETLRVGDGDGDRLGRAIFVLGNENIPCSTIPTQSGVQVSGCSLALQLFDAMLSSCGLLQGGCVNSFARFLFSVKL</sequence>
<organism evidence="2 3">
    <name type="scientific">Prunus avium</name>
    <name type="common">Cherry</name>
    <name type="synonym">Cerasus avium</name>
    <dbReference type="NCBI Taxonomy" id="42229"/>
    <lineage>
        <taxon>Eukaryota</taxon>
        <taxon>Viridiplantae</taxon>
        <taxon>Streptophyta</taxon>
        <taxon>Embryophyta</taxon>
        <taxon>Tracheophyta</taxon>
        <taxon>Spermatophyta</taxon>
        <taxon>Magnoliopsida</taxon>
        <taxon>eudicotyledons</taxon>
        <taxon>Gunneridae</taxon>
        <taxon>Pentapetalae</taxon>
        <taxon>rosids</taxon>
        <taxon>fabids</taxon>
        <taxon>Rosales</taxon>
        <taxon>Rosaceae</taxon>
        <taxon>Amygdaloideae</taxon>
        <taxon>Amygdaleae</taxon>
        <taxon>Prunus</taxon>
    </lineage>
</organism>
<evidence type="ECO:0000256" key="1">
    <source>
        <dbReference type="SAM" id="MobiDB-lite"/>
    </source>
</evidence>